<organism evidence="4 5">
    <name type="scientific">Tritrichomonas musculus</name>
    <dbReference type="NCBI Taxonomy" id="1915356"/>
    <lineage>
        <taxon>Eukaryota</taxon>
        <taxon>Metamonada</taxon>
        <taxon>Parabasalia</taxon>
        <taxon>Tritrichomonadida</taxon>
        <taxon>Tritrichomonadidae</taxon>
        <taxon>Tritrichomonas</taxon>
    </lineage>
</organism>
<reference evidence="4 5" key="1">
    <citation type="submission" date="2024-04" db="EMBL/GenBank/DDBJ databases">
        <title>Tritrichomonas musculus Genome.</title>
        <authorList>
            <person name="Alves-Ferreira E."/>
            <person name="Grigg M."/>
            <person name="Lorenzi H."/>
            <person name="Galac M."/>
        </authorList>
    </citation>
    <scope>NUCLEOTIDE SEQUENCE [LARGE SCALE GENOMIC DNA]</scope>
    <source>
        <strain evidence="4 5">EAF2021</strain>
    </source>
</reference>
<gene>
    <name evidence="4" type="ORF">M9Y10_019878</name>
</gene>
<evidence type="ECO:0000313" key="4">
    <source>
        <dbReference type="EMBL" id="KAK8847291.1"/>
    </source>
</evidence>
<comment type="caution">
    <text evidence="4">The sequence shown here is derived from an EMBL/GenBank/DDBJ whole genome shotgun (WGS) entry which is preliminary data.</text>
</comment>
<dbReference type="PROSITE" id="PS50297">
    <property type="entry name" value="ANK_REP_REGION"/>
    <property type="match status" value="1"/>
</dbReference>
<accession>A0ABR2HII5</accession>
<dbReference type="InterPro" id="IPR036770">
    <property type="entry name" value="Ankyrin_rpt-contain_sf"/>
</dbReference>
<dbReference type="PANTHER" id="PTHR24198:SF165">
    <property type="entry name" value="ANKYRIN REPEAT-CONTAINING PROTEIN-RELATED"/>
    <property type="match status" value="1"/>
</dbReference>
<sequence>MIIENNNIDIVKILLSSPKININAYCKHKYCEHVIDVKCIEEDHEKTALHLAIENNNIDIVKILFSSPEIDVNAYYKYKDNKRNTTALHMAVENKYLEIIACLLEYKRIDLNKKDGQGRKPFEITNDPKIMSLF</sequence>
<dbReference type="InterPro" id="IPR002110">
    <property type="entry name" value="Ankyrin_rpt"/>
</dbReference>
<keyword evidence="1" id="KW-0677">Repeat</keyword>
<evidence type="ECO:0000256" key="2">
    <source>
        <dbReference type="ARBA" id="ARBA00023043"/>
    </source>
</evidence>
<protein>
    <recommendedName>
        <fullName evidence="6">Ankyrin repeat protein</fullName>
    </recommendedName>
</protein>
<dbReference type="SUPFAM" id="SSF48403">
    <property type="entry name" value="Ankyrin repeat"/>
    <property type="match status" value="1"/>
</dbReference>
<dbReference type="Gene3D" id="1.25.40.20">
    <property type="entry name" value="Ankyrin repeat-containing domain"/>
    <property type="match status" value="1"/>
</dbReference>
<evidence type="ECO:0000256" key="1">
    <source>
        <dbReference type="ARBA" id="ARBA00022737"/>
    </source>
</evidence>
<dbReference type="SMART" id="SM00248">
    <property type="entry name" value="ANK"/>
    <property type="match status" value="2"/>
</dbReference>
<proteinExistence type="predicted"/>
<dbReference type="PROSITE" id="PS50088">
    <property type="entry name" value="ANK_REPEAT"/>
    <property type="match status" value="1"/>
</dbReference>
<dbReference type="EMBL" id="JAPFFF010000028">
    <property type="protein sequence ID" value="KAK8847291.1"/>
    <property type="molecule type" value="Genomic_DNA"/>
</dbReference>
<keyword evidence="2 3" id="KW-0040">ANK repeat</keyword>
<dbReference type="Pfam" id="PF12796">
    <property type="entry name" value="Ank_2"/>
    <property type="match status" value="1"/>
</dbReference>
<dbReference type="Proteomes" id="UP001470230">
    <property type="component" value="Unassembled WGS sequence"/>
</dbReference>
<evidence type="ECO:0000313" key="5">
    <source>
        <dbReference type="Proteomes" id="UP001470230"/>
    </source>
</evidence>
<keyword evidence="5" id="KW-1185">Reference proteome</keyword>
<feature type="repeat" description="ANK" evidence="3">
    <location>
        <begin position="44"/>
        <end position="66"/>
    </location>
</feature>
<evidence type="ECO:0000256" key="3">
    <source>
        <dbReference type="PROSITE-ProRule" id="PRU00023"/>
    </source>
</evidence>
<evidence type="ECO:0008006" key="6">
    <source>
        <dbReference type="Google" id="ProtNLM"/>
    </source>
</evidence>
<name>A0ABR2HII5_9EUKA</name>
<dbReference type="PANTHER" id="PTHR24198">
    <property type="entry name" value="ANKYRIN REPEAT AND PROTEIN KINASE DOMAIN-CONTAINING PROTEIN"/>
    <property type="match status" value="1"/>
</dbReference>